<feature type="compositionally biased region" description="Basic and acidic residues" evidence="1">
    <location>
        <begin position="22"/>
        <end position="32"/>
    </location>
</feature>
<dbReference type="Proteomes" id="UP000095282">
    <property type="component" value="Unplaced"/>
</dbReference>
<proteinExistence type="predicted"/>
<dbReference type="AlphaFoldDB" id="A0A1I7U3G5"/>
<dbReference type="InterPro" id="IPR038948">
    <property type="entry name" value="POLR1D-like"/>
</dbReference>
<sequence length="113" mass="13565">MSEEQKKKQMIHNLLNRKRKMDMKIEEKEDQKPSTSSEIKEETEEEIEEKKRNEQKYEKAKKALLFEAKRAKERADEVGPQGYLKPKSLGTNKEFLRRTIESTMPRRKKPEQK</sequence>
<dbReference type="STRING" id="1561998.A0A1I7U3G5"/>
<dbReference type="PANTHER" id="PTHR34769">
    <property type="entry name" value="RCG42593, ISOFORM CRA_A"/>
    <property type="match status" value="1"/>
</dbReference>
<reference evidence="3" key="1">
    <citation type="submission" date="2016-11" db="UniProtKB">
        <authorList>
            <consortium name="WormBaseParasite"/>
        </authorList>
    </citation>
    <scope>IDENTIFICATION</scope>
</reference>
<feature type="region of interest" description="Disordered" evidence="1">
    <location>
        <begin position="71"/>
        <end position="113"/>
    </location>
</feature>
<accession>A0A1I7U3G5</accession>
<feature type="region of interest" description="Disordered" evidence="1">
    <location>
        <begin position="1"/>
        <end position="55"/>
    </location>
</feature>
<organism evidence="2 3">
    <name type="scientific">Caenorhabditis tropicalis</name>
    <dbReference type="NCBI Taxonomy" id="1561998"/>
    <lineage>
        <taxon>Eukaryota</taxon>
        <taxon>Metazoa</taxon>
        <taxon>Ecdysozoa</taxon>
        <taxon>Nematoda</taxon>
        <taxon>Chromadorea</taxon>
        <taxon>Rhabditida</taxon>
        <taxon>Rhabditina</taxon>
        <taxon>Rhabditomorpha</taxon>
        <taxon>Rhabditoidea</taxon>
        <taxon>Rhabditidae</taxon>
        <taxon>Peloderinae</taxon>
        <taxon>Caenorhabditis</taxon>
    </lineage>
</organism>
<dbReference type="WBParaSite" id="Csp11.Scaffold629.g14465.t1">
    <property type="protein sequence ID" value="Csp11.Scaffold629.g14465.t1"/>
    <property type="gene ID" value="Csp11.Scaffold629.g14465"/>
</dbReference>
<name>A0A1I7U3G5_9PELO</name>
<keyword evidence="2" id="KW-1185">Reference proteome</keyword>
<evidence type="ECO:0000313" key="3">
    <source>
        <dbReference type="WBParaSite" id="Csp11.Scaffold629.g14465.t1"/>
    </source>
</evidence>
<dbReference type="eggNOG" id="ENOG502SFFY">
    <property type="taxonomic scope" value="Eukaryota"/>
</dbReference>
<evidence type="ECO:0000313" key="2">
    <source>
        <dbReference type="Proteomes" id="UP000095282"/>
    </source>
</evidence>
<evidence type="ECO:0000256" key="1">
    <source>
        <dbReference type="SAM" id="MobiDB-lite"/>
    </source>
</evidence>
<dbReference type="PANTHER" id="PTHR34769:SF1">
    <property type="entry name" value="RNA POLYMERASE I AND III SUBUNIT D"/>
    <property type="match status" value="1"/>
</dbReference>
<protein>
    <submittedName>
        <fullName evidence="3">Protein MNN4-like</fullName>
    </submittedName>
</protein>